<dbReference type="STRING" id="401625.A0A0P1BE22"/>
<dbReference type="PANTHER" id="PTHR45910">
    <property type="entry name" value="N-ALPHA-ACETYLTRANSFERASE 20"/>
    <property type="match status" value="1"/>
</dbReference>
<sequence>MSLLTPFRATDLFKFNQINLDHWTETYSLSFYLTYISKWPELCYTQYSSSSSSGSFCSIKSAAGNGASLEGGHGSMMGYVIGKAEGRDTGMERVKERHGHVTAITVAPEFRRLGVAKGLMNLLEDASEKVYNSYFVDLFVRPSNSLAVSMYEKLGYEVYRTVDKYYSGGGAGGTDENGWDMRKALSRDKKRETVRDGKKGRTVVVKPEDTWFEPARRPRP</sequence>
<dbReference type="EMBL" id="CCYA01000232">
    <property type="protein sequence ID" value="CEH13838.1"/>
    <property type="molecule type" value="Genomic_DNA"/>
</dbReference>
<dbReference type="PROSITE" id="PS51186">
    <property type="entry name" value="GNAT"/>
    <property type="match status" value="1"/>
</dbReference>
<dbReference type="OrthoDB" id="10264728at2759"/>
<dbReference type="SUPFAM" id="SSF55729">
    <property type="entry name" value="Acyl-CoA N-acyltransferases (Nat)"/>
    <property type="match status" value="1"/>
</dbReference>
<dbReference type="CDD" id="cd04301">
    <property type="entry name" value="NAT_SF"/>
    <property type="match status" value="1"/>
</dbReference>
<evidence type="ECO:0000256" key="1">
    <source>
        <dbReference type="ARBA" id="ARBA00022679"/>
    </source>
</evidence>
<evidence type="ECO:0000256" key="2">
    <source>
        <dbReference type="ARBA" id="ARBA00023315"/>
    </source>
</evidence>
<evidence type="ECO:0000313" key="5">
    <source>
        <dbReference type="Proteomes" id="UP000054845"/>
    </source>
</evidence>
<dbReference type="InterPro" id="IPR051646">
    <property type="entry name" value="NatB_acetyltransferase_subunit"/>
</dbReference>
<dbReference type="Pfam" id="PF00583">
    <property type="entry name" value="Acetyltransf_1"/>
    <property type="match status" value="1"/>
</dbReference>
<dbReference type="PANTHER" id="PTHR45910:SF1">
    <property type="entry name" value="N-ALPHA-ACETYLTRANSFERASE 20"/>
    <property type="match status" value="1"/>
</dbReference>
<keyword evidence="1 4" id="KW-0808">Transferase</keyword>
<evidence type="ECO:0000313" key="4">
    <source>
        <dbReference type="EMBL" id="CEH13838.1"/>
    </source>
</evidence>
<protein>
    <submittedName>
        <fullName evidence="4">Probable n-acetyltransferase 5</fullName>
    </submittedName>
</protein>
<dbReference type="GO" id="GO:0004596">
    <property type="term" value="F:protein-N-terminal amino-acid acetyltransferase activity"/>
    <property type="evidence" value="ECO:0007669"/>
    <property type="project" value="TreeGrafter"/>
</dbReference>
<dbReference type="InterPro" id="IPR016181">
    <property type="entry name" value="Acyl_CoA_acyltransferase"/>
</dbReference>
<dbReference type="InterPro" id="IPR000182">
    <property type="entry name" value="GNAT_dom"/>
</dbReference>
<reference evidence="4 5" key="1">
    <citation type="submission" date="2014-09" db="EMBL/GenBank/DDBJ databases">
        <authorList>
            <person name="Magalhaes I.L.F."/>
            <person name="Oliveira U."/>
            <person name="Santos F.R."/>
            <person name="Vidigal T.H.D.A."/>
            <person name="Brescovit A.D."/>
            <person name="Santos A.J."/>
        </authorList>
    </citation>
    <scope>NUCLEOTIDE SEQUENCE [LARGE SCALE GENOMIC DNA]</scope>
</reference>
<proteinExistence type="predicted"/>
<accession>A0A0P1BE22</accession>
<dbReference type="Gene3D" id="3.40.630.30">
    <property type="match status" value="1"/>
</dbReference>
<keyword evidence="5" id="KW-1185">Reference proteome</keyword>
<dbReference type="Proteomes" id="UP000054845">
    <property type="component" value="Unassembled WGS sequence"/>
</dbReference>
<dbReference type="AlphaFoldDB" id="A0A0P1BE22"/>
<evidence type="ECO:0000259" key="3">
    <source>
        <dbReference type="PROSITE" id="PS51186"/>
    </source>
</evidence>
<feature type="domain" description="N-acetyltransferase" evidence="3">
    <location>
        <begin position="2"/>
        <end position="186"/>
    </location>
</feature>
<dbReference type="GO" id="GO:0031416">
    <property type="term" value="C:NatB complex"/>
    <property type="evidence" value="ECO:0007669"/>
    <property type="project" value="TreeGrafter"/>
</dbReference>
<organism evidence="4 5">
    <name type="scientific">Ceraceosorus bombacis</name>
    <dbReference type="NCBI Taxonomy" id="401625"/>
    <lineage>
        <taxon>Eukaryota</taxon>
        <taxon>Fungi</taxon>
        <taxon>Dikarya</taxon>
        <taxon>Basidiomycota</taxon>
        <taxon>Ustilaginomycotina</taxon>
        <taxon>Exobasidiomycetes</taxon>
        <taxon>Ceraceosorales</taxon>
        <taxon>Ceraceosoraceae</taxon>
        <taxon>Ceraceosorus</taxon>
    </lineage>
</organism>
<name>A0A0P1BE22_9BASI</name>
<keyword evidence="2" id="KW-0012">Acyltransferase</keyword>